<dbReference type="EMBL" id="SRMA01026473">
    <property type="protein sequence ID" value="TRY83558.1"/>
    <property type="molecule type" value="Genomic_DNA"/>
</dbReference>
<dbReference type="Proteomes" id="UP000316079">
    <property type="component" value="Unassembled WGS sequence"/>
</dbReference>
<comment type="caution">
    <text evidence="1">The sequence shown here is derived from an EMBL/GenBank/DDBJ whole genome shotgun (WGS) entry which is preliminary data.</text>
</comment>
<name>A0A553Q0V4_9TELE</name>
<evidence type="ECO:0000313" key="2">
    <source>
        <dbReference type="Proteomes" id="UP000316079"/>
    </source>
</evidence>
<reference evidence="1 2" key="1">
    <citation type="journal article" date="2019" name="Sci. Data">
        <title>Hybrid genome assembly and annotation of Danionella translucida.</title>
        <authorList>
            <person name="Kadobianskyi M."/>
            <person name="Schulze L."/>
            <person name="Schuelke M."/>
            <person name="Judkewitz B."/>
        </authorList>
    </citation>
    <scope>NUCLEOTIDE SEQUENCE [LARGE SCALE GENOMIC DNA]</scope>
    <source>
        <strain evidence="1 2">Bolton</strain>
    </source>
</reference>
<accession>A0A553Q0V4</accession>
<organism evidence="1 2">
    <name type="scientific">Danionella cerebrum</name>
    <dbReference type="NCBI Taxonomy" id="2873325"/>
    <lineage>
        <taxon>Eukaryota</taxon>
        <taxon>Metazoa</taxon>
        <taxon>Chordata</taxon>
        <taxon>Craniata</taxon>
        <taxon>Vertebrata</taxon>
        <taxon>Euteleostomi</taxon>
        <taxon>Actinopterygii</taxon>
        <taxon>Neopterygii</taxon>
        <taxon>Teleostei</taxon>
        <taxon>Ostariophysi</taxon>
        <taxon>Cypriniformes</taxon>
        <taxon>Danionidae</taxon>
        <taxon>Danioninae</taxon>
        <taxon>Danionella</taxon>
    </lineage>
</organism>
<keyword evidence="2" id="KW-1185">Reference proteome</keyword>
<evidence type="ECO:0000313" key="1">
    <source>
        <dbReference type="EMBL" id="TRY83558.1"/>
    </source>
</evidence>
<protein>
    <submittedName>
        <fullName evidence="1">Uncharacterized protein</fullName>
    </submittedName>
</protein>
<proteinExistence type="predicted"/>
<gene>
    <name evidence="1" type="ORF">DNTS_016268</name>
</gene>
<sequence length="159" mass="17901">MSASLLFNEFCLIIIQGQKQCEEDNEQLMVVMKLKHIPVYHSSGLQLWIHTTTEHVCGSTQIPPSHGLAQHCGVLCCQDFSLQCWSECVQMEGFARGWIHEGWRSKTAVCSLEDTYAFTGFITHSLSGVSEECEVRLSQAGATVRTRDSEEMDFSEYCV</sequence>
<dbReference type="AlphaFoldDB" id="A0A553Q0V4"/>